<dbReference type="Proteomes" id="UP000472275">
    <property type="component" value="Chromosome 25"/>
</dbReference>
<proteinExistence type="predicted"/>
<reference evidence="1" key="2">
    <citation type="submission" date="2025-09" db="UniProtKB">
        <authorList>
            <consortium name="Ensembl"/>
        </authorList>
    </citation>
    <scope>IDENTIFICATION</scope>
</reference>
<name>A0A663F8U8_AQUCH</name>
<dbReference type="GeneTree" id="ENSGT00960000188336"/>
<dbReference type="AlphaFoldDB" id="A0A663F8U8"/>
<dbReference type="Ensembl" id="ENSACCT00020021826.1">
    <property type="protein sequence ID" value="ENSACCP00020020902.1"/>
    <property type="gene ID" value="ENSACCG00020014405.1"/>
</dbReference>
<reference evidence="1" key="1">
    <citation type="submission" date="2025-08" db="UniProtKB">
        <authorList>
            <consortium name="Ensembl"/>
        </authorList>
    </citation>
    <scope>IDENTIFICATION</scope>
</reference>
<protein>
    <submittedName>
        <fullName evidence="1">Uncharacterized protein</fullName>
    </submittedName>
</protein>
<organism evidence="1 2">
    <name type="scientific">Aquila chrysaetos chrysaetos</name>
    <dbReference type="NCBI Taxonomy" id="223781"/>
    <lineage>
        <taxon>Eukaryota</taxon>
        <taxon>Metazoa</taxon>
        <taxon>Chordata</taxon>
        <taxon>Craniata</taxon>
        <taxon>Vertebrata</taxon>
        <taxon>Euteleostomi</taxon>
        <taxon>Archelosauria</taxon>
        <taxon>Archosauria</taxon>
        <taxon>Dinosauria</taxon>
        <taxon>Saurischia</taxon>
        <taxon>Theropoda</taxon>
        <taxon>Coelurosauria</taxon>
        <taxon>Aves</taxon>
        <taxon>Neognathae</taxon>
        <taxon>Neoaves</taxon>
        <taxon>Telluraves</taxon>
        <taxon>Accipitrimorphae</taxon>
        <taxon>Accipitriformes</taxon>
        <taxon>Accipitridae</taxon>
        <taxon>Accipitrinae</taxon>
        <taxon>Aquila</taxon>
    </lineage>
</organism>
<evidence type="ECO:0000313" key="2">
    <source>
        <dbReference type="Proteomes" id="UP000472275"/>
    </source>
</evidence>
<dbReference type="InParanoid" id="A0A663F8U8"/>
<accession>A0A663F8U8</accession>
<keyword evidence="2" id="KW-1185">Reference proteome</keyword>
<sequence length="167" mass="17247">VACRGEGTLSQAEQLSLDLITDQVRGLPPLPTLQVIGSNGIGHLGGIERPFQPQLLRSQQAGLSIQLLNLLLELGLPEVYVPQALAQTGRAVLLGTLGSGSSPFSQLLGLCPAALALLATGRGLVVQIVVALVPLGRQVLGSMETSRGQAAGGVGPRVQRHLVHLHG</sequence>
<evidence type="ECO:0000313" key="1">
    <source>
        <dbReference type="Ensembl" id="ENSACCP00020020902.1"/>
    </source>
</evidence>